<keyword evidence="3" id="KW-1185">Reference proteome</keyword>
<feature type="compositionally biased region" description="Polar residues" evidence="1">
    <location>
        <begin position="8"/>
        <end position="17"/>
    </location>
</feature>
<feature type="region of interest" description="Disordered" evidence="1">
    <location>
        <begin position="1"/>
        <end position="27"/>
    </location>
</feature>
<dbReference type="EMBL" id="SDMP01000017">
    <property type="protein sequence ID" value="RYQ98932.1"/>
    <property type="molecule type" value="Genomic_DNA"/>
</dbReference>
<organism evidence="2 3">
    <name type="scientific">Arachis hypogaea</name>
    <name type="common">Peanut</name>
    <dbReference type="NCBI Taxonomy" id="3818"/>
    <lineage>
        <taxon>Eukaryota</taxon>
        <taxon>Viridiplantae</taxon>
        <taxon>Streptophyta</taxon>
        <taxon>Embryophyta</taxon>
        <taxon>Tracheophyta</taxon>
        <taxon>Spermatophyta</taxon>
        <taxon>Magnoliopsida</taxon>
        <taxon>eudicotyledons</taxon>
        <taxon>Gunneridae</taxon>
        <taxon>Pentapetalae</taxon>
        <taxon>rosids</taxon>
        <taxon>fabids</taxon>
        <taxon>Fabales</taxon>
        <taxon>Fabaceae</taxon>
        <taxon>Papilionoideae</taxon>
        <taxon>50 kb inversion clade</taxon>
        <taxon>dalbergioids sensu lato</taxon>
        <taxon>Dalbergieae</taxon>
        <taxon>Pterocarpus clade</taxon>
        <taxon>Arachis</taxon>
    </lineage>
</organism>
<reference evidence="2 3" key="1">
    <citation type="submission" date="2019-01" db="EMBL/GenBank/DDBJ databases">
        <title>Sequencing of cultivated peanut Arachis hypogaea provides insights into genome evolution and oil improvement.</title>
        <authorList>
            <person name="Chen X."/>
        </authorList>
    </citation>
    <scope>NUCLEOTIDE SEQUENCE [LARGE SCALE GENOMIC DNA]</scope>
    <source>
        <strain evidence="3">cv. Fuhuasheng</strain>
        <tissue evidence="2">Leaves</tissue>
    </source>
</reference>
<accession>A0A444YAF1</accession>
<dbReference type="Proteomes" id="UP000289738">
    <property type="component" value="Chromosome B07"/>
</dbReference>
<evidence type="ECO:0000313" key="2">
    <source>
        <dbReference type="EMBL" id="RYQ98932.1"/>
    </source>
</evidence>
<feature type="region of interest" description="Disordered" evidence="1">
    <location>
        <begin position="165"/>
        <end position="192"/>
    </location>
</feature>
<gene>
    <name evidence="2" type="ORF">Ahy_B07g086768</name>
</gene>
<proteinExistence type="predicted"/>
<protein>
    <submittedName>
        <fullName evidence="2">Uncharacterized protein</fullName>
    </submittedName>
</protein>
<comment type="caution">
    <text evidence="2">The sequence shown here is derived from an EMBL/GenBank/DDBJ whole genome shotgun (WGS) entry which is preliminary data.</text>
</comment>
<sequence length="192" mass="21140">MMPPLATDATTPKSSHGNKPADAPPPPPIVRLTIWLDGKMVTRSTISSSGRYKTIVWVGDCNRCWRMYVRGATTLLLGSTRKSRRLYTFIGRPMRGSSIGVSQTELTAVSARLSKYTSSSATFMKTKLKSLDHDAILAETFNYTYTLKENKERFAGQRSADYYRLEATTQQSQQSGKDASGSTASIVDPDAV</sequence>
<feature type="compositionally biased region" description="Polar residues" evidence="1">
    <location>
        <begin position="167"/>
        <end position="185"/>
    </location>
</feature>
<evidence type="ECO:0000256" key="1">
    <source>
        <dbReference type="SAM" id="MobiDB-lite"/>
    </source>
</evidence>
<evidence type="ECO:0000313" key="3">
    <source>
        <dbReference type="Proteomes" id="UP000289738"/>
    </source>
</evidence>
<dbReference type="AlphaFoldDB" id="A0A444YAF1"/>
<name>A0A444YAF1_ARAHY</name>